<evidence type="ECO:0000313" key="2">
    <source>
        <dbReference type="EMBL" id="QHU19027.1"/>
    </source>
</evidence>
<feature type="domain" description="DUF5824" evidence="1">
    <location>
        <begin position="7"/>
        <end position="99"/>
    </location>
</feature>
<dbReference type="AlphaFoldDB" id="A0A6C0KQN3"/>
<organism evidence="2">
    <name type="scientific">viral metagenome</name>
    <dbReference type="NCBI Taxonomy" id="1070528"/>
    <lineage>
        <taxon>unclassified sequences</taxon>
        <taxon>metagenomes</taxon>
        <taxon>organismal metagenomes</taxon>
    </lineage>
</organism>
<dbReference type="Pfam" id="PF19141">
    <property type="entry name" value="DUF5824"/>
    <property type="match status" value="1"/>
</dbReference>
<proteinExistence type="predicted"/>
<sequence length="142" mass="15690">MLLKSKKLYKKGIYFTRKPLKSYHSKTSKHILKARKMYKVETIDATKELSLKTGCSIPALAKIINKGEGAYFSSGSRPNQNAQSWGKARLASALTAGKAGAIDFNILMEGCKPGSKGYKNALLAKKKYHHGKRKAPKVKFSI</sequence>
<dbReference type="EMBL" id="MN740943">
    <property type="protein sequence ID" value="QHU19027.1"/>
    <property type="molecule type" value="Genomic_DNA"/>
</dbReference>
<accession>A0A6C0KQN3</accession>
<name>A0A6C0KQN3_9ZZZZ</name>
<dbReference type="InterPro" id="IPR043862">
    <property type="entry name" value="DUF5824"/>
</dbReference>
<evidence type="ECO:0000259" key="1">
    <source>
        <dbReference type="Pfam" id="PF19141"/>
    </source>
</evidence>
<protein>
    <recommendedName>
        <fullName evidence="1">DUF5824 domain-containing protein</fullName>
    </recommendedName>
</protein>
<reference evidence="2" key="1">
    <citation type="journal article" date="2020" name="Nature">
        <title>Giant virus diversity and host interactions through global metagenomics.</title>
        <authorList>
            <person name="Schulz F."/>
            <person name="Roux S."/>
            <person name="Paez-Espino D."/>
            <person name="Jungbluth S."/>
            <person name="Walsh D.A."/>
            <person name="Denef V.J."/>
            <person name="McMahon K.D."/>
            <person name="Konstantinidis K.T."/>
            <person name="Eloe-Fadrosh E.A."/>
            <person name="Kyrpides N.C."/>
            <person name="Woyke T."/>
        </authorList>
    </citation>
    <scope>NUCLEOTIDE SEQUENCE</scope>
    <source>
        <strain evidence="2">GVMAG-S-3300013014-104</strain>
    </source>
</reference>